<organism evidence="1 2">
    <name type="scientific">Rotaria magnacalcarata</name>
    <dbReference type="NCBI Taxonomy" id="392030"/>
    <lineage>
        <taxon>Eukaryota</taxon>
        <taxon>Metazoa</taxon>
        <taxon>Spiralia</taxon>
        <taxon>Gnathifera</taxon>
        <taxon>Rotifera</taxon>
        <taxon>Eurotatoria</taxon>
        <taxon>Bdelloidea</taxon>
        <taxon>Philodinida</taxon>
        <taxon>Philodinidae</taxon>
        <taxon>Rotaria</taxon>
    </lineage>
</organism>
<dbReference type="OrthoDB" id="10543682at2759"/>
<evidence type="ECO:0000313" key="1">
    <source>
        <dbReference type="EMBL" id="CAF1495085.1"/>
    </source>
</evidence>
<gene>
    <name evidence="1" type="ORF">KQP761_LOCUS14314</name>
</gene>
<dbReference type="Proteomes" id="UP000663834">
    <property type="component" value="Unassembled WGS sequence"/>
</dbReference>
<evidence type="ECO:0000313" key="2">
    <source>
        <dbReference type="Proteomes" id="UP000663834"/>
    </source>
</evidence>
<sequence length="132" mass="15255">MDHVNSIANDNSVFNRQQSIYNGSTTNSNFNEALIVVWFRTNSTVSNVDLESIENKIENSADFLKNFYSPDECKNFFFSSGKNIKIFSILPHDYPQGFLESIHDLPVLESIYIYGEIDKKEDLSRYQKVIIK</sequence>
<reference evidence="1" key="1">
    <citation type="submission" date="2021-02" db="EMBL/GenBank/DDBJ databases">
        <authorList>
            <person name="Nowell W R."/>
        </authorList>
    </citation>
    <scope>NUCLEOTIDE SEQUENCE</scope>
</reference>
<dbReference type="AlphaFoldDB" id="A0A815T146"/>
<comment type="caution">
    <text evidence="1">The sequence shown here is derived from an EMBL/GenBank/DDBJ whole genome shotgun (WGS) entry which is preliminary data.</text>
</comment>
<protein>
    <submittedName>
        <fullName evidence="1">Uncharacterized protein</fullName>
    </submittedName>
</protein>
<accession>A0A815T146</accession>
<proteinExistence type="predicted"/>
<dbReference type="EMBL" id="CAJNOW010006724">
    <property type="protein sequence ID" value="CAF1495085.1"/>
    <property type="molecule type" value="Genomic_DNA"/>
</dbReference>
<name>A0A815T146_9BILA</name>